<sequence length="128" mass="15314">MIRFIEISVLLSVDDYVNLQKIDMNSLRNFSTIRLSRNKEIYICKTHKLDIDFNLYTNMYSLNDLIYNYLLEFNKISEISHLFKNWSSLYIIYDNDSNEYELINLDNKTIKKLAELGLAIQTHINNFE</sequence>
<dbReference type="EMBL" id="LZMS01000037">
    <property type="protein sequence ID" value="OBX65174.1"/>
    <property type="molecule type" value="Genomic_DNA"/>
</dbReference>
<accession>A0A1B8Q658</accession>
<evidence type="ECO:0000313" key="1">
    <source>
        <dbReference type="EMBL" id="OBX65174.1"/>
    </source>
</evidence>
<name>A0A1B8Q658_MORLA</name>
<dbReference type="Proteomes" id="UP000092607">
    <property type="component" value="Unassembled WGS sequence"/>
</dbReference>
<comment type="caution">
    <text evidence="1">The sequence shown here is derived from an EMBL/GenBank/DDBJ whole genome shotgun (WGS) entry which is preliminary data.</text>
</comment>
<proteinExistence type="predicted"/>
<dbReference type="AlphaFoldDB" id="A0A1B8Q658"/>
<protein>
    <submittedName>
        <fullName evidence="1">Uncharacterized protein</fullName>
    </submittedName>
</protein>
<evidence type="ECO:0000313" key="2">
    <source>
        <dbReference type="Proteomes" id="UP000092607"/>
    </source>
</evidence>
<reference evidence="1 2" key="1">
    <citation type="submission" date="2016-06" db="EMBL/GenBank/DDBJ databases">
        <title>Draft genome of Moraxella lacunata CCUG 57757A.</title>
        <authorList>
            <person name="Salva-Serra F."/>
            <person name="Engstrom-Jakobsson H."/>
            <person name="Thorell K."/>
            <person name="Gonzales-Siles L."/>
            <person name="Karlsson R."/>
            <person name="Boulund F."/>
            <person name="Engstrand L."/>
            <person name="Kristiansson E."/>
            <person name="Moore E."/>
        </authorList>
    </citation>
    <scope>NUCLEOTIDE SEQUENCE [LARGE SCALE GENOMIC DNA]</scope>
    <source>
        <strain evidence="1 2">CCUG 57757A</strain>
    </source>
</reference>
<gene>
    <name evidence="1" type="ORF">A9309_03775</name>
</gene>
<organism evidence="1 2">
    <name type="scientific">Moraxella lacunata</name>
    <dbReference type="NCBI Taxonomy" id="477"/>
    <lineage>
        <taxon>Bacteria</taxon>
        <taxon>Pseudomonadati</taxon>
        <taxon>Pseudomonadota</taxon>
        <taxon>Gammaproteobacteria</taxon>
        <taxon>Moraxellales</taxon>
        <taxon>Moraxellaceae</taxon>
        <taxon>Moraxella</taxon>
    </lineage>
</organism>